<sequence>MCVRMGQSLLTVEGYAYRNQRKFSEDIDWSYAGTLNQNNWAKKFPSCSNAKQSPINIEGHLAQVKLQYQQLQFDGWESLTTDRTTIKNDGKTVAVDVDGEFYVSGGGLRSKFKVGRMTFHWGRCNASSDGSEHSLDGVKYPLEMQIYCYEAQRFDSLDETIKAGGRITVLAVLFETTTEDNVNYVPIIDSILSVSRYGKSAEVLPFTLRGLLPNSTEKYFIYNGSLTTPPCSEIVEWIVFKNKVAISDEQQSHKESLRMCPATSMMQRHKGPPGVQLSGQPMTWKYPEHEAITDSACSSLTRIAGIMASRNAILPNLNSARAKGSKGGWHRASITRDRSHAGELGAPGECNL</sequence>
<dbReference type="PANTHER" id="PTHR18952">
    <property type="entry name" value="CARBONIC ANHYDRASE"/>
    <property type="match status" value="1"/>
</dbReference>
<dbReference type="GO" id="GO:0005886">
    <property type="term" value="C:plasma membrane"/>
    <property type="evidence" value="ECO:0007669"/>
    <property type="project" value="TreeGrafter"/>
</dbReference>
<dbReference type="SMART" id="SM01057">
    <property type="entry name" value="Carb_anhydrase"/>
    <property type="match status" value="1"/>
</dbReference>
<dbReference type="InterPro" id="IPR001148">
    <property type="entry name" value="CA_dom"/>
</dbReference>
<dbReference type="STRING" id="52904.ENSSMAP00000009660"/>
<proteinExistence type="inferred from homology"/>
<dbReference type="InterPro" id="IPR036398">
    <property type="entry name" value="CA_dom_sf"/>
</dbReference>
<dbReference type="GO" id="GO:0004089">
    <property type="term" value="F:carbonate dehydratase activity"/>
    <property type="evidence" value="ECO:0007669"/>
    <property type="project" value="InterPro"/>
</dbReference>
<evidence type="ECO:0000256" key="2">
    <source>
        <dbReference type="SAM" id="MobiDB-lite"/>
    </source>
</evidence>
<feature type="non-terminal residue" evidence="4">
    <location>
        <position position="352"/>
    </location>
</feature>
<dbReference type="InterPro" id="IPR023561">
    <property type="entry name" value="Carbonic_anhydrase_a-class"/>
</dbReference>
<dbReference type="Gene3D" id="3.10.200.10">
    <property type="entry name" value="Alpha carbonic anhydrase"/>
    <property type="match status" value="1"/>
</dbReference>
<dbReference type="Pfam" id="PF00194">
    <property type="entry name" value="Carb_anhydrase"/>
    <property type="match status" value="1"/>
</dbReference>
<dbReference type="Proteomes" id="UP000246464">
    <property type="component" value="Chromosome 10"/>
</dbReference>
<reference evidence="4 5" key="1">
    <citation type="submission" date="2017-12" db="EMBL/GenBank/DDBJ databases">
        <title>Integrating genomic resources of turbot (Scophthalmus maximus) in depth evaluation of genetic and physical mapping variation across individuals.</title>
        <authorList>
            <person name="Martinez P."/>
        </authorList>
    </citation>
    <scope>NUCLEOTIDE SEQUENCE [LARGE SCALE GENOMIC DNA]</scope>
</reference>
<dbReference type="AlphaFoldDB" id="A0A2U9BUX1"/>
<comment type="similarity">
    <text evidence="1">Belongs to the alpha-carbonic anhydrase family.</text>
</comment>
<protein>
    <submittedName>
        <fullName evidence="4">Putative receptor-type tyrosine-protein phosphatase zeta-like</fullName>
    </submittedName>
</protein>
<name>A0A2U9BUX1_SCOMX</name>
<dbReference type="PROSITE" id="PS51144">
    <property type="entry name" value="ALPHA_CA_2"/>
    <property type="match status" value="1"/>
</dbReference>
<dbReference type="EMBL" id="CP026252">
    <property type="protein sequence ID" value="AWP08057.1"/>
    <property type="molecule type" value="Genomic_DNA"/>
</dbReference>
<keyword evidence="5" id="KW-1185">Reference proteome</keyword>
<feature type="region of interest" description="Disordered" evidence="2">
    <location>
        <begin position="324"/>
        <end position="352"/>
    </location>
</feature>
<dbReference type="PANTHER" id="PTHR18952:SF84">
    <property type="entry name" value="CARBONIC ANHYDRASE 14"/>
    <property type="match status" value="1"/>
</dbReference>
<dbReference type="GO" id="GO:0008270">
    <property type="term" value="F:zinc ion binding"/>
    <property type="evidence" value="ECO:0007669"/>
    <property type="project" value="InterPro"/>
</dbReference>
<keyword evidence="4" id="KW-0675">Receptor</keyword>
<evidence type="ECO:0000259" key="3">
    <source>
        <dbReference type="PROSITE" id="PS51144"/>
    </source>
</evidence>
<gene>
    <name evidence="4" type="ORF">SMAX5B_010759</name>
</gene>
<evidence type="ECO:0000313" key="5">
    <source>
        <dbReference type="Proteomes" id="UP000246464"/>
    </source>
</evidence>
<feature type="domain" description="Alpha-carbonic anhydrase" evidence="3">
    <location>
        <begin position="27"/>
        <end position="291"/>
    </location>
</feature>
<dbReference type="SUPFAM" id="SSF51069">
    <property type="entry name" value="Carbonic anhydrase"/>
    <property type="match status" value="1"/>
</dbReference>
<evidence type="ECO:0000256" key="1">
    <source>
        <dbReference type="ARBA" id="ARBA00010718"/>
    </source>
</evidence>
<accession>A0A2U9BUX1</accession>
<organism evidence="4 5">
    <name type="scientific">Scophthalmus maximus</name>
    <name type="common">Turbot</name>
    <name type="synonym">Psetta maxima</name>
    <dbReference type="NCBI Taxonomy" id="52904"/>
    <lineage>
        <taxon>Eukaryota</taxon>
        <taxon>Metazoa</taxon>
        <taxon>Chordata</taxon>
        <taxon>Craniata</taxon>
        <taxon>Vertebrata</taxon>
        <taxon>Euteleostomi</taxon>
        <taxon>Actinopterygii</taxon>
        <taxon>Neopterygii</taxon>
        <taxon>Teleostei</taxon>
        <taxon>Neoteleostei</taxon>
        <taxon>Acanthomorphata</taxon>
        <taxon>Carangaria</taxon>
        <taxon>Pleuronectiformes</taxon>
        <taxon>Pleuronectoidei</taxon>
        <taxon>Scophthalmidae</taxon>
        <taxon>Scophthalmus</taxon>
    </lineage>
</organism>
<evidence type="ECO:0000313" key="4">
    <source>
        <dbReference type="EMBL" id="AWP08057.1"/>
    </source>
</evidence>